<evidence type="ECO:0000313" key="4">
    <source>
        <dbReference type="EMBL" id="VDL65884.1"/>
    </source>
</evidence>
<feature type="domain" description="C2H2-type" evidence="3">
    <location>
        <begin position="26"/>
        <end position="54"/>
    </location>
</feature>
<dbReference type="EMBL" id="UYSL01002495">
    <property type="protein sequence ID" value="VDL65884.1"/>
    <property type="molecule type" value="Genomic_DNA"/>
</dbReference>
<dbReference type="PROSITE" id="PS00028">
    <property type="entry name" value="ZINC_FINGER_C2H2_1"/>
    <property type="match status" value="1"/>
</dbReference>
<reference evidence="4 5" key="2">
    <citation type="submission" date="2018-11" db="EMBL/GenBank/DDBJ databases">
        <authorList>
            <consortium name="Pathogen Informatics"/>
        </authorList>
    </citation>
    <scope>NUCLEOTIDE SEQUENCE [LARGE SCALE GENOMIC DNA]</scope>
</reference>
<dbReference type="AlphaFoldDB" id="A0A0N4XIE2"/>
<dbReference type="Proteomes" id="UP000271162">
    <property type="component" value="Unassembled WGS sequence"/>
</dbReference>
<organism evidence="6">
    <name type="scientific">Nippostrongylus brasiliensis</name>
    <name type="common">Rat hookworm</name>
    <dbReference type="NCBI Taxonomy" id="27835"/>
    <lineage>
        <taxon>Eukaryota</taxon>
        <taxon>Metazoa</taxon>
        <taxon>Ecdysozoa</taxon>
        <taxon>Nematoda</taxon>
        <taxon>Chromadorea</taxon>
        <taxon>Rhabditida</taxon>
        <taxon>Rhabditina</taxon>
        <taxon>Rhabditomorpha</taxon>
        <taxon>Strongyloidea</taxon>
        <taxon>Heligmosomidae</taxon>
        <taxon>Nippostrongylus</taxon>
    </lineage>
</organism>
<reference evidence="6" key="1">
    <citation type="submission" date="2017-02" db="UniProtKB">
        <authorList>
            <consortium name="WormBaseParasite"/>
        </authorList>
    </citation>
    <scope>IDENTIFICATION</scope>
</reference>
<dbReference type="InterPro" id="IPR052797">
    <property type="entry name" value="RegFact_GeneExpr_CellDeath"/>
</dbReference>
<dbReference type="PANTHER" id="PTHR33936:SF24">
    <property type="entry name" value="C2H2-TYPE DOMAIN-CONTAINING PROTEIN"/>
    <property type="match status" value="1"/>
</dbReference>
<sequence length="295" mass="33823">MPTTSPSTAKSGEKQEHGLTSRAEFIFCPECSQGFGSHLELARHCDQVHYQEGSSQEFTTITGQFDSFASFENSLGKTHTTNFVKRKTERMTADGRRHFYICKHKRLKSSQSEQSTDEIENNNEKNKQYRCPAFLKVLEMSDGSVTYEGCLGHLGHKVSAADLRLPKESEQEILNLLRKGMTAAEIAEKIRQERWNRSRGPDEQPRICYTGIREIERIADRYESEVAFEKLQQTFFYVNQLMRDCVKKNLHELISDFNLAVITKANEVARLSEKPKMPPPRKRSSVETKQTTVSC</sequence>
<protein>
    <submittedName>
        <fullName evidence="6">C2H2-type domain-containing protein</fullName>
    </submittedName>
</protein>
<evidence type="ECO:0000259" key="3">
    <source>
        <dbReference type="PROSITE" id="PS50157"/>
    </source>
</evidence>
<evidence type="ECO:0000256" key="1">
    <source>
        <dbReference type="PROSITE-ProRule" id="PRU00042"/>
    </source>
</evidence>
<evidence type="ECO:0000313" key="5">
    <source>
        <dbReference type="Proteomes" id="UP000271162"/>
    </source>
</evidence>
<keyword evidence="1" id="KW-0863">Zinc-finger</keyword>
<gene>
    <name evidence="4" type="ORF">NBR_LOCUS2295</name>
</gene>
<evidence type="ECO:0000256" key="2">
    <source>
        <dbReference type="SAM" id="MobiDB-lite"/>
    </source>
</evidence>
<dbReference type="WBParaSite" id="NBR_0000229401-mRNA-1">
    <property type="protein sequence ID" value="NBR_0000229401-mRNA-1"/>
    <property type="gene ID" value="NBR_0000229401"/>
</dbReference>
<name>A0A0N4XIE2_NIPBR</name>
<keyword evidence="1" id="KW-0479">Metal-binding</keyword>
<proteinExistence type="predicted"/>
<dbReference type="InterPro" id="IPR013087">
    <property type="entry name" value="Znf_C2H2_type"/>
</dbReference>
<feature type="region of interest" description="Disordered" evidence="2">
    <location>
        <begin position="272"/>
        <end position="295"/>
    </location>
</feature>
<dbReference type="GO" id="GO:0008270">
    <property type="term" value="F:zinc ion binding"/>
    <property type="evidence" value="ECO:0007669"/>
    <property type="project" value="UniProtKB-KW"/>
</dbReference>
<dbReference type="PANTHER" id="PTHR33936">
    <property type="entry name" value="PROTEIN CBG17840"/>
    <property type="match status" value="1"/>
</dbReference>
<accession>A0A0N4XIE2</accession>
<keyword evidence="1" id="KW-0862">Zinc</keyword>
<dbReference type="PROSITE" id="PS50157">
    <property type="entry name" value="ZINC_FINGER_C2H2_2"/>
    <property type="match status" value="1"/>
</dbReference>
<evidence type="ECO:0000313" key="6">
    <source>
        <dbReference type="WBParaSite" id="NBR_0000229401-mRNA-1"/>
    </source>
</evidence>
<keyword evidence="5" id="KW-1185">Reference proteome</keyword>